<proteinExistence type="inferred from homology"/>
<dbReference type="PANTHER" id="PTHR46268">
    <property type="entry name" value="STRESS RESPONSE PROTEIN NHAX"/>
    <property type="match status" value="1"/>
</dbReference>
<feature type="domain" description="UspA" evidence="2">
    <location>
        <begin position="6"/>
        <end position="147"/>
    </location>
</feature>
<gene>
    <name evidence="3" type="ORF">Q8A64_09860</name>
</gene>
<name>A0ABU1BP68_9BURK</name>
<sequence>MKAPIRIVAATDLSAPARHAVERAFHLAKQSGGELHILHALELDALDSLKELIGASLSSTKDALDADARQRLMQLTGDLTRKHGFNAQWRVVPGNPRTAVMSEADVLDAGMLVLGARGASFLRRTMLGSTSTRLLRKSIRRPVLVVKRPPYEGYRNVLVAVDFSPVSLHLIQAAKQWAARAELFLCHAFELPFEGMLWRAGIDKEQIAPLIGGGKSQNDVSSFLSLRLRQD</sequence>
<dbReference type="InterPro" id="IPR006016">
    <property type="entry name" value="UspA"/>
</dbReference>
<dbReference type="Pfam" id="PF00582">
    <property type="entry name" value="Usp"/>
    <property type="match status" value="1"/>
</dbReference>
<evidence type="ECO:0000256" key="1">
    <source>
        <dbReference type="ARBA" id="ARBA00008791"/>
    </source>
</evidence>
<keyword evidence="4" id="KW-1185">Reference proteome</keyword>
<evidence type="ECO:0000313" key="4">
    <source>
        <dbReference type="Proteomes" id="UP001225596"/>
    </source>
</evidence>
<evidence type="ECO:0000313" key="3">
    <source>
        <dbReference type="EMBL" id="MDQ9170712.1"/>
    </source>
</evidence>
<dbReference type="SUPFAM" id="SSF52402">
    <property type="entry name" value="Adenine nucleotide alpha hydrolases-like"/>
    <property type="match status" value="2"/>
</dbReference>
<dbReference type="CDD" id="cd00293">
    <property type="entry name" value="USP-like"/>
    <property type="match status" value="1"/>
</dbReference>
<accession>A0ABU1BP68</accession>
<comment type="similarity">
    <text evidence="1">Belongs to the universal stress protein A family.</text>
</comment>
<dbReference type="Proteomes" id="UP001225596">
    <property type="component" value="Unassembled WGS sequence"/>
</dbReference>
<dbReference type="Gene3D" id="3.40.50.620">
    <property type="entry name" value="HUPs"/>
    <property type="match status" value="2"/>
</dbReference>
<evidence type="ECO:0000259" key="2">
    <source>
        <dbReference type="Pfam" id="PF00582"/>
    </source>
</evidence>
<dbReference type="EMBL" id="JAUYVH010000005">
    <property type="protein sequence ID" value="MDQ9170712.1"/>
    <property type="molecule type" value="Genomic_DNA"/>
</dbReference>
<reference evidence="3 4" key="1">
    <citation type="submission" date="2023-08" db="EMBL/GenBank/DDBJ databases">
        <title>Oxalobacteraceae gen .nov., isolated from river sludge outside the plant.</title>
        <authorList>
            <person name="Zhao S.Y."/>
        </authorList>
    </citation>
    <scope>NUCLEOTIDE SEQUENCE [LARGE SCALE GENOMIC DNA]</scope>
    <source>
        <strain evidence="3 4">R-40</strain>
    </source>
</reference>
<comment type="caution">
    <text evidence="3">The sequence shown here is derived from an EMBL/GenBank/DDBJ whole genome shotgun (WGS) entry which is preliminary data.</text>
</comment>
<organism evidence="3 4">
    <name type="scientific">Keguizhuia sedimenti</name>
    <dbReference type="NCBI Taxonomy" id="3064264"/>
    <lineage>
        <taxon>Bacteria</taxon>
        <taxon>Pseudomonadati</taxon>
        <taxon>Pseudomonadota</taxon>
        <taxon>Betaproteobacteria</taxon>
        <taxon>Burkholderiales</taxon>
        <taxon>Oxalobacteraceae</taxon>
        <taxon>Keguizhuia</taxon>
    </lineage>
</organism>
<dbReference type="RefSeq" id="WP_338436650.1">
    <property type="nucleotide sequence ID" value="NZ_JAUYVH010000005.1"/>
</dbReference>
<protein>
    <submittedName>
        <fullName evidence="3">Universal stress protein</fullName>
    </submittedName>
</protein>
<dbReference type="InterPro" id="IPR014729">
    <property type="entry name" value="Rossmann-like_a/b/a_fold"/>
</dbReference>
<dbReference type="PANTHER" id="PTHR46268:SF6">
    <property type="entry name" value="UNIVERSAL STRESS PROTEIN UP12"/>
    <property type="match status" value="1"/>
</dbReference>